<dbReference type="EMBL" id="BNJF01000002">
    <property type="protein sequence ID" value="GHO46702.1"/>
    <property type="molecule type" value="Genomic_DNA"/>
</dbReference>
<protein>
    <recommendedName>
        <fullName evidence="3">HNH nuclease domain-containing protein</fullName>
    </recommendedName>
</protein>
<gene>
    <name evidence="1" type="ORF">KSX_48650</name>
</gene>
<organism evidence="1 2">
    <name type="scientific">Ktedonospora formicarum</name>
    <dbReference type="NCBI Taxonomy" id="2778364"/>
    <lineage>
        <taxon>Bacteria</taxon>
        <taxon>Bacillati</taxon>
        <taxon>Chloroflexota</taxon>
        <taxon>Ktedonobacteria</taxon>
        <taxon>Ktedonobacterales</taxon>
        <taxon>Ktedonobacteraceae</taxon>
        <taxon>Ktedonospora</taxon>
    </lineage>
</organism>
<accession>A0A8J3I5Z0</accession>
<dbReference type="AlphaFoldDB" id="A0A8J3I5Z0"/>
<reference evidence="1" key="1">
    <citation type="submission" date="2020-10" db="EMBL/GenBank/DDBJ databases">
        <title>Taxonomic study of unclassified bacteria belonging to the class Ktedonobacteria.</title>
        <authorList>
            <person name="Yabe S."/>
            <person name="Wang C.M."/>
            <person name="Zheng Y."/>
            <person name="Sakai Y."/>
            <person name="Cavaletti L."/>
            <person name="Monciardini P."/>
            <person name="Donadio S."/>
        </authorList>
    </citation>
    <scope>NUCLEOTIDE SEQUENCE</scope>
    <source>
        <strain evidence="1">SOSP1-1</strain>
    </source>
</reference>
<proteinExistence type="predicted"/>
<evidence type="ECO:0000313" key="1">
    <source>
        <dbReference type="EMBL" id="GHO46702.1"/>
    </source>
</evidence>
<dbReference type="Proteomes" id="UP000612362">
    <property type="component" value="Unassembled WGS sequence"/>
</dbReference>
<dbReference type="InterPro" id="IPR003615">
    <property type="entry name" value="HNH_nuc"/>
</dbReference>
<keyword evidence="2" id="KW-1185">Reference proteome</keyword>
<evidence type="ECO:0008006" key="3">
    <source>
        <dbReference type="Google" id="ProtNLM"/>
    </source>
</evidence>
<evidence type="ECO:0000313" key="2">
    <source>
        <dbReference type="Proteomes" id="UP000612362"/>
    </source>
</evidence>
<sequence length="99" mass="10942">MMQGMPQSLRSQIFTAYGIDQQSSSKFEIDHLISLDLGGSNSPANLWPQALNPKPGAHEKDRVESFLHSQVCAGTLDLKQAQIKLATDWLAVYEQMPKG</sequence>
<comment type="caution">
    <text evidence="1">The sequence shown here is derived from an EMBL/GenBank/DDBJ whole genome shotgun (WGS) entry which is preliminary data.</text>
</comment>
<name>A0A8J3I5Z0_9CHLR</name>
<dbReference type="CDD" id="cd00085">
    <property type="entry name" value="HNHc"/>
    <property type="match status" value="1"/>
</dbReference>